<dbReference type="InterPro" id="IPR009057">
    <property type="entry name" value="Homeodomain-like_sf"/>
</dbReference>
<accession>A0AA88Y4K5</accession>
<gene>
    <name evidence="6" type="ORF">FSP39_024023</name>
</gene>
<dbReference type="GO" id="GO:0003677">
    <property type="term" value="F:DNA binding"/>
    <property type="evidence" value="ECO:0007669"/>
    <property type="project" value="UniProtKB-KW"/>
</dbReference>
<proteinExistence type="predicted"/>
<reference evidence="6" key="1">
    <citation type="submission" date="2019-08" db="EMBL/GenBank/DDBJ databases">
        <title>The improved chromosome-level genome for the pearl oyster Pinctada fucata martensii using PacBio sequencing and Hi-C.</title>
        <authorList>
            <person name="Zheng Z."/>
        </authorList>
    </citation>
    <scope>NUCLEOTIDE SEQUENCE</scope>
    <source>
        <strain evidence="6">ZZ-2019</strain>
        <tissue evidence="6">Adductor muscle</tissue>
    </source>
</reference>
<dbReference type="Gene3D" id="1.10.10.60">
    <property type="entry name" value="Homeodomain-like"/>
    <property type="match status" value="2"/>
</dbReference>
<dbReference type="Pfam" id="PF04218">
    <property type="entry name" value="CENP-B_N"/>
    <property type="match status" value="1"/>
</dbReference>
<feature type="region of interest" description="Disordered" evidence="4">
    <location>
        <begin position="446"/>
        <end position="467"/>
    </location>
</feature>
<name>A0AA88Y4K5_PINIB</name>
<dbReference type="PANTHER" id="PTHR19303:SF73">
    <property type="entry name" value="PROTEIN PDC2"/>
    <property type="match status" value="1"/>
</dbReference>
<evidence type="ECO:0000256" key="4">
    <source>
        <dbReference type="SAM" id="MobiDB-lite"/>
    </source>
</evidence>
<dbReference type="PROSITE" id="PS51253">
    <property type="entry name" value="HTH_CENPB"/>
    <property type="match status" value="1"/>
</dbReference>
<evidence type="ECO:0000256" key="1">
    <source>
        <dbReference type="ARBA" id="ARBA00004123"/>
    </source>
</evidence>
<organism evidence="6 7">
    <name type="scientific">Pinctada imbricata</name>
    <name type="common">Atlantic pearl-oyster</name>
    <name type="synonym">Pinctada martensii</name>
    <dbReference type="NCBI Taxonomy" id="66713"/>
    <lineage>
        <taxon>Eukaryota</taxon>
        <taxon>Metazoa</taxon>
        <taxon>Spiralia</taxon>
        <taxon>Lophotrochozoa</taxon>
        <taxon>Mollusca</taxon>
        <taxon>Bivalvia</taxon>
        <taxon>Autobranchia</taxon>
        <taxon>Pteriomorphia</taxon>
        <taxon>Pterioida</taxon>
        <taxon>Pterioidea</taxon>
        <taxon>Pteriidae</taxon>
        <taxon>Pinctada</taxon>
    </lineage>
</organism>
<dbReference type="AlphaFoldDB" id="A0AA88Y4K5"/>
<dbReference type="Proteomes" id="UP001186944">
    <property type="component" value="Unassembled WGS sequence"/>
</dbReference>
<comment type="caution">
    <text evidence="6">The sequence shown here is derived from an EMBL/GenBank/DDBJ whole genome shotgun (WGS) entry which is preliminary data.</text>
</comment>
<keyword evidence="2" id="KW-0238">DNA-binding</keyword>
<evidence type="ECO:0000256" key="2">
    <source>
        <dbReference type="ARBA" id="ARBA00023125"/>
    </source>
</evidence>
<dbReference type="SUPFAM" id="SSF46689">
    <property type="entry name" value="Homeodomain-like"/>
    <property type="match status" value="2"/>
</dbReference>
<protein>
    <recommendedName>
        <fullName evidence="5">HTH CENPB-type domain-containing protein</fullName>
    </recommendedName>
</protein>
<evidence type="ECO:0000259" key="5">
    <source>
        <dbReference type="PROSITE" id="PS51253"/>
    </source>
</evidence>
<dbReference type="EMBL" id="VSWD01000009">
    <property type="protein sequence ID" value="KAK3094085.1"/>
    <property type="molecule type" value="Genomic_DNA"/>
</dbReference>
<feature type="domain" description="HTH CENPB-type" evidence="5">
    <location>
        <begin position="62"/>
        <end position="133"/>
    </location>
</feature>
<comment type="subcellular location">
    <subcellularLocation>
        <location evidence="1">Nucleus</location>
    </subcellularLocation>
</comment>
<dbReference type="PANTHER" id="PTHR19303">
    <property type="entry name" value="TRANSPOSON"/>
    <property type="match status" value="1"/>
</dbReference>
<dbReference type="SMART" id="SM00674">
    <property type="entry name" value="CENPB"/>
    <property type="match status" value="1"/>
</dbReference>
<feature type="compositionally biased region" description="Acidic residues" evidence="4">
    <location>
        <begin position="449"/>
        <end position="465"/>
    </location>
</feature>
<dbReference type="InterPro" id="IPR007889">
    <property type="entry name" value="HTH_Psq"/>
</dbReference>
<sequence>MASKRKELCLSEKINAIKLVESGRSCRSVANELNVGRTQIMGIVKRKRELFEDFENNAPSDRKRQRRITGNEEINDLCWKWFQDATTRNINVSGPLLQEKARKFASDLGKNEFKASNGWLESFIKRNNIVFRTKSGESADVDNSVVEDWKTKLPKLLTSYDPKDVFNMNETGLFYRDSGNKSYVVKGSDCHGGKRSKDRLTILCCTNMVGDKEKLLMIGKSRRPRCFGKMDVKSLPVNYKHNKKAWMTSEIFTDWLKSFNAKMKREKRNVLLFLDNAPCHPKLTLSNVTLKFFPPNTTSKSQPLDQGVIQAMKMRYRRRQLQHIIRKMDSNKTLNGSDLLKQISVLDSIYWVARSWEDVLKLTISKCFSNCGFKIDLCSDEQKGDSDSVSDEDCDDDDDVPLALLRLSKDIFSVDYHDLPTIDSEIPTTDTETVNWEANARDILAANDEQSDTEGGSDTEADEHEENVCTIDDMNDYVMKMKQFAIRSGHAKIMSALVCIEESLSDLMLTNKNTQTKLNDFFPSQK</sequence>
<keyword evidence="3" id="KW-0539">Nucleus</keyword>
<dbReference type="Pfam" id="PF03221">
    <property type="entry name" value="HTH_Tnp_Tc5"/>
    <property type="match status" value="1"/>
</dbReference>
<dbReference type="Pfam" id="PF03184">
    <property type="entry name" value="DDE_1"/>
    <property type="match status" value="1"/>
</dbReference>
<evidence type="ECO:0000313" key="7">
    <source>
        <dbReference type="Proteomes" id="UP001186944"/>
    </source>
</evidence>
<dbReference type="InterPro" id="IPR004875">
    <property type="entry name" value="DDE_SF_endonuclease_dom"/>
</dbReference>
<dbReference type="InterPro" id="IPR050863">
    <property type="entry name" value="CenT-Element_Derived"/>
</dbReference>
<keyword evidence="7" id="KW-1185">Reference proteome</keyword>
<evidence type="ECO:0000313" key="6">
    <source>
        <dbReference type="EMBL" id="KAK3094085.1"/>
    </source>
</evidence>
<evidence type="ECO:0000256" key="3">
    <source>
        <dbReference type="ARBA" id="ARBA00023242"/>
    </source>
</evidence>
<dbReference type="InterPro" id="IPR006600">
    <property type="entry name" value="HTH_CenpB_DNA-bd_dom"/>
</dbReference>
<dbReference type="GO" id="GO:0005634">
    <property type="term" value="C:nucleus"/>
    <property type="evidence" value="ECO:0007669"/>
    <property type="project" value="UniProtKB-SubCell"/>
</dbReference>